<dbReference type="Proteomes" id="UP000254912">
    <property type="component" value="Unassembled WGS sequence"/>
</dbReference>
<keyword evidence="5" id="KW-0239">DNA-directed DNA polymerase</keyword>
<dbReference type="GO" id="GO:0006281">
    <property type="term" value="P:DNA repair"/>
    <property type="evidence" value="ECO:0007669"/>
    <property type="project" value="InterPro"/>
</dbReference>
<evidence type="ECO:0000256" key="2">
    <source>
        <dbReference type="ARBA" id="ARBA00022457"/>
    </source>
</evidence>
<dbReference type="Pfam" id="PF00817">
    <property type="entry name" value="IMS"/>
    <property type="match status" value="1"/>
</dbReference>
<evidence type="ECO:0000256" key="4">
    <source>
        <dbReference type="ARBA" id="ARBA00022705"/>
    </source>
</evidence>
<dbReference type="AlphaFoldDB" id="A0A288Q881"/>
<dbReference type="GO" id="GO:0003887">
    <property type="term" value="F:DNA-directed DNA polymerase activity"/>
    <property type="evidence" value="ECO:0007669"/>
    <property type="project" value="UniProtKB-KW"/>
</dbReference>
<evidence type="ECO:0000313" key="7">
    <source>
        <dbReference type="Proteomes" id="UP000254912"/>
    </source>
</evidence>
<dbReference type="InterPro" id="IPR053848">
    <property type="entry name" value="IMS_HHH_1"/>
</dbReference>
<evidence type="ECO:0000313" key="6">
    <source>
        <dbReference type="EMBL" id="RDL06546.1"/>
    </source>
</evidence>
<dbReference type="GO" id="GO:0042276">
    <property type="term" value="P:error-prone translesion synthesis"/>
    <property type="evidence" value="ECO:0007669"/>
    <property type="project" value="TreeGrafter"/>
</dbReference>
<dbReference type="EMBL" id="QRAS01000002">
    <property type="protein sequence ID" value="RDL06546.1"/>
    <property type="molecule type" value="Genomic_DNA"/>
</dbReference>
<dbReference type="CDD" id="cd01700">
    <property type="entry name" value="PolY_Pol_V_umuC"/>
    <property type="match status" value="1"/>
</dbReference>
<dbReference type="InterPro" id="IPR043502">
    <property type="entry name" value="DNA/RNA_pol_sf"/>
</dbReference>
<evidence type="ECO:0000256" key="5">
    <source>
        <dbReference type="ARBA" id="ARBA00022932"/>
    </source>
</evidence>
<proteinExistence type="inferred from homology"/>
<dbReference type="Pfam" id="PF11799">
    <property type="entry name" value="IMS_C"/>
    <property type="match status" value="1"/>
</dbReference>
<dbReference type="Gene3D" id="3.40.1170.60">
    <property type="match status" value="1"/>
</dbReference>
<dbReference type="InterPro" id="IPR043128">
    <property type="entry name" value="Rev_trsase/Diguanyl_cyclase"/>
</dbReference>
<dbReference type="SUPFAM" id="SSF100879">
    <property type="entry name" value="Lesion bypass DNA polymerase (Y-family), little finger domain"/>
    <property type="match status" value="1"/>
</dbReference>
<keyword evidence="5" id="KW-0808">Transferase</keyword>
<comment type="similarity">
    <text evidence="1">Belongs to the DNA polymerase type-Y family.</text>
</comment>
<dbReference type="Gene3D" id="3.30.70.270">
    <property type="match status" value="1"/>
</dbReference>
<dbReference type="GO" id="GO:0006260">
    <property type="term" value="P:DNA replication"/>
    <property type="evidence" value="ECO:0007669"/>
    <property type="project" value="UniProtKB-KW"/>
</dbReference>
<keyword evidence="4" id="KW-0235">DNA replication</keyword>
<comment type="caution">
    <text evidence="6">The sequence shown here is derived from an EMBL/GenBank/DDBJ whole genome shotgun (WGS) entry which is preliminary data.</text>
</comment>
<dbReference type="InterPro" id="IPR050116">
    <property type="entry name" value="DNA_polymerase-Y"/>
</dbReference>
<dbReference type="RefSeq" id="WP_070229448.1">
    <property type="nucleotide sequence ID" value="NZ_BJYO01000003.1"/>
</dbReference>
<dbReference type="GeneID" id="94545340"/>
<name>A0A288Q881_9LACO</name>
<keyword evidence="2" id="KW-0515">Mutator protein</keyword>
<protein>
    <submittedName>
        <fullName evidence="6">DNA polymerase V</fullName>
    </submittedName>
</protein>
<dbReference type="Pfam" id="PF21999">
    <property type="entry name" value="IMS_HHH_1"/>
    <property type="match status" value="1"/>
</dbReference>
<dbReference type="GO" id="GO:0009432">
    <property type="term" value="P:SOS response"/>
    <property type="evidence" value="ECO:0007669"/>
    <property type="project" value="TreeGrafter"/>
</dbReference>
<gene>
    <name evidence="6" type="ORF">DFP99_0925</name>
</gene>
<dbReference type="PROSITE" id="PS50173">
    <property type="entry name" value="UMUC"/>
    <property type="match status" value="1"/>
</dbReference>
<dbReference type="InterPro" id="IPR001126">
    <property type="entry name" value="UmuC"/>
</dbReference>
<sequence length="428" mass="48136">MYDYRNERYGVVFMIDAKSFYASVEAVDHGYDPLQVPLVVLSQGPNVGGGGLVLATSPMAKKMFGLKTNVSRRYDLPEDQRLKIYPPRMNLYIKKNLEINRLFQEFAAPEDIQPYSIDESIVDVTHSWHLFGQSPVEVAQRMQRRVYEATGLYLTIGIGNNPMQAKLALDNYAKRAANMIGIISYETVPNMIWPLNDLEQVWSIGHRTARKLQRLGIRTLYDLAHYNPNRLKELFGVIGEQLYALSWGVDRAIVSQKTAVKEQSIGNSQVLPRDYDNLTDLRIVVREITEQVAARLRFQHKQAQVLSLTISYGYGEGFSKQATFVPTNLSTNLVQAALFLLTDNYQGTVVRNVAVYTSKLIPDKFEQLDIFVAPETQVLAHKLDHTISAIQRQFGFTKLVKASSLLDGGTAIERASLVGGHNGGNAYE</sequence>
<dbReference type="GO" id="GO:0003684">
    <property type="term" value="F:damaged DNA binding"/>
    <property type="evidence" value="ECO:0007669"/>
    <property type="project" value="InterPro"/>
</dbReference>
<dbReference type="InterPro" id="IPR017961">
    <property type="entry name" value="DNA_pol_Y-fam_little_finger"/>
</dbReference>
<reference evidence="6 7" key="1">
    <citation type="submission" date="2018-07" db="EMBL/GenBank/DDBJ databases">
        <title>Genomic Encyclopedia of Type Strains, Phase III (KMG-III): the genomes of soil and plant-associated and newly described type strains.</title>
        <authorList>
            <person name="Whitman W."/>
        </authorList>
    </citation>
    <scope>NUCLEOTIDE SEQUENCE [LARGE SCALE GENOMIC DNA]</scope>
    <source>
        <strain evidence="6 7">CECT 7031</strain>
    </source>
</reference>
<dbReference type="Gene3D" id="1.10.150.20">
    <property type="entry name" value="5' to 3' exonuclease, C-terminal subdomain"/>
    <property type="match status" value="1"/>
</dbReference>
<dbReference type="KEGG" id="wso:WSWS_00127"/>
<dbReference type="PANTHER" id="PTHR11076">
    <property type="entry name" value="DNA REPAIR POLYMERASE UMUC / TRANSFERASE FAMILY MEMBER"/>
    <property type="match status" value="1"/>
</dbReference>
<keyword evidence="3" id="KW-0548">Nucleotidyltransferase</keyword>
<evidence type="ECO:0000256" key="3">
    <source>
        <dbReference type="ARBA" id="ARBA00022695"/>
    </source>
</evidence>
<dbReference type="Gene3D" id="3.30.1490.100">
    <property type="entry name" value="DNA polymerase, Y-family, little finger domain"/>
    <property type="match status" value="1"/>
</dbReference>
<accession>A0A288Q881</accession>
<dbReference type="InterPro" id="IPR036775">
    <property type="entry name" value="DNA_pol_Y-fam_lit_finger_sf"/>
</dbReference>
<keyword evidence="7" id="KW-1185">Reference proteome</keyword>
<dbReference type="PANTHER" id="PTHR11076:SF35">
    <property type="entry name" value="DNA REPAIR PROTEIN HOMOLOG YOBH"/>
    <property type="match status" value="1"/>
</dbReference>
<dbReference type="GO" id="GO:0005829">
    <property type="term" value="C:cytosol"/>
    <property type="evidence" value="ECO:0007669"/>
    <property type="project" value="TreeGrafter"/>
</dbReference>
<organism evidence="6 7">
    <name type="scientific">Weissella soli</name>
    <dbReference type="NCBI Taxonomy" id="155866"/>
    <lineage>
        <taxon>Bacteria</taxon>
        <taxon>Bacillati</taxon>
        <taxon>Bacillota</taxon>
        <taxon>Bacilli</taxon>
        <taxon>Lactobacillales</taxon>
        <taxon>Lactobacillaceae</taxon>
        <taxon>Weissella</taxon>
    </lineage>
</organism>
<dbReference type="SUPFAM" id="SSF56672">
    <property type="entry name" value="DNA/RNA polymerases"/>
    <property type="match status" value="1"/>
</dbReference>
<evidence type="ECO:0000256" key="1">
    <source>
        <dbReference type="ARBA" id="ARBA00010945"/>
    </source>
</evidence>